<accession>A0A974DA51</accession>
<dbReference type="AlphaFoldDB" id="A0A974DA51"/>
<proteinExistence type="predicted"/>
<organism evidence="1 2">
    <name type="scientific">Xenopus laevis</name>
    <name type="common">African clawed frog</name>
    <dbReference type="NCBI Taxonomy" id="8355"/>
    <lineage>
        <taxon>Eukaryota</taxon>
        <taxon>Metazoa</taxon>
        <taxon>Chordata</taxon>
        <taxon>Craniata</taxon>
        <taxon>Vertebrata</taxon>
        <taxon>Euteleostomi</taxon>
        <taxon>Amphibia</taxon>
        <taxon>Batrachia</taxon>
        <taxon>Anura</taxon>
        <taxon>Pipoidea</taxon>
        <taxon>Pipidae</taxon>
        <taxon>Xenopodinae</taxon>
        <taxon>Xenopus</taxon>
        <taxon>Xenopus</taxon>
    </lineage>
</organism>
<reference evidence="2" key="1">
    <citation type="journal article" date="2016" name="Nature">
        <title>Genome evolution in the allotetraploid frog Xenopus laevis.</title>
        <authorList>
            <person name="Session A.M."/>
            <person name="Uno Y."/>
            <person name="Kwon T."/>
            <person name="Chapman J.A."/>
            <person name="Toyoda A."/>
            <person name="Takahashi S."/>
            <person name="Fukui A."/>
            <person name="Hikosaka A."/>
            <person name="Suzuki A."/>
            <person name="Kondo M."/>
            <person name="van Heeringen S.J."/>
            <person name="Quigley I."/>
            <person name="Heinz S."/>
            <person name="Ogino H."/>
            <person name="Ochi H."/>
            <person name="Hellsten U."/>
            <person name="Lyons J.B."/>
            <person name="Simakov O."/>
            <person name="Putnam N."/>
            <person name="Stites J."/>
            <person name="Kuroki Y."/>
            <person name="Tanaka T."/>
            <person name="Michiue T."/>
            <person name="Watanabe M."/>
            <person name="Bogdanovic O."/>
            <person name="Lister R."/>
            <person name="Georgiou G."/>
            <person name="Paranjpe S.S."/>
            <person name="van Kruijsbergen I."/>
            <person name="Shu S."/>
            <person name="Carlson J."/>
            <person name="Kinoshita T."/>
            <person name="Ohta Y."/>
            <person name="Mawaribuchi S."/>
            <person name="Jenkins J."/>
            <person name="Grimwood J."/>
            <person name="Schmutz J."/>
            <person name="Mitros T."/>
            <person name="Mozaffari S.V."/>
            <person name="Suzuki Y."/>
            <person name="Haramoto Y."/>
            <person name="Yamamoto T.S."/>
            <person name="Takagi C."/>
            <person name="Heald R."/>
            <person name="Miller K."/>
            <person name="Haudenschild C."/>
            <person name="Kitzman J."/>
            <person name="Nakayama T."/>
            <person name="Izutsu Y."/>
            <person name="Robert J."/>
            <person name="Fortriede J."/>
            <person name="Burns K."/>
            <person name="Lotay V."/>
            <person name="Karimi K."/>
            <person name="Yasuoka Y."/>
            <person name="Dichmann D.S."/>
            <person name="Flajnik M.F."/>
            <person name="Houston D.W."/>
            <person name="Shendure J."/>
            <person name="DuPasquier L."/>
            <person name="Vize P.D."/>
            <person name="Zorn A.M."/>
            <person name="Ito M."/>
            <person name="Marcotte E.M."/>
            <person name="Wallingford J.B."/>
            <person name="Ito Y."/>
            <person name="Asashima M."/>
            <person name="Ueno N."/>
            <person name="Matsuda Y."/>
            <person name="Veenstra G.J."/>
            <person name="Fujiyama A."/>
            <person name="Harland R.M."/>
            <person name="Taira M."/>
            <person name="Rokhsar D.S."/>
        </authorList>
    </citation>
    <scope>NUCLEOTIDE SEQUENCE [LARGE SCALE GENOMIC DNA]</scope>
    <source>
        <strain evidence="2">J</strain>
    </source>
</reference>
<sequence>MAYSEHYDGFPAGSVPRIQCDQVGISASSSIILLTVNSQGSEHRCLLYKVQWMIKLLLIFSLVSDKELIYFPGKKTKTPKGLNHLGTK</sequence>
<protein>
    <submittedName>
        <fullName evidence="1">Uncharacterized protein</fullName>
    </submittedName>
</protein>
<name>A0A974DA51_XENLA</name>
<dbReference type="Proteomes" id="UP000694892">
    <property type="component" value="Chromosome 3S"/>
</dbReference>
<evidence type="ECO:0000313" key="1">
    <source>
        <dbReference type="EMBL" id="OCT86967.1"/>
    </source>
</evidence>
<dbReference type="EMBL" id="CM004471">
    <property type="protein sequence ID" value="OCT86967.1"/>
    <property type="molecule type" value="Genomic_DNA"/>
</dbReference>
<gene>
    <name evidence="1" type="ORF">XELAEV_18020658mg</name>
</gene>
<evidence type="ECO:0000313" key="2">
    <source>
        <dbReference type="Proteomes" id="UP000694892"/>
    </source>
</evidence>